<dbReference type="Pfam" id="PF00072">
    <property type="entry name" value="Response_reg"/>
    <property type="match status" value="1"/>
</dbReference>
<dbReference type="RefSeq" id="WP_091111076.1">
    <property type="nucleotide sequence ID" value="NZ_BKAF01000007.1"/>
</dbReference>
<evidence type="ECO:0000256" key="2">
    <source>
        <dbReference type="PROSITE-ProRule" id="PRU00169"/>
    </source>
</evidence>
<organism evidence="4 5">
    <name type="scientific">Nocardioides psychrotolerans</name>
    <dbReference type="NCBI Taxonomy" id="1005945"/>
    <lineage>
        <taxon>Bacteria</taxon>
        <taxon>Bacillati</taxon>
        <taxon>Actinomycetota</taxon>
        <taxon>Actinomycetes</taxon>
        <taxon>Propionibacteriales</taxon>
        <taxon>Nocardioidaceae</taxon>
        <taxon>Nocardioides</taxon>
    </lineage>
</organism>
<dbReference type="PROSITE" id="PS50110">
    <property type="entry name" value="RESPONSE_REGULATORY"/>
    <property type="match status" value="1"/>
</dbReference>
<dbReference type="SUPFAM" id="SSF52172">
    <property type="entry name" value="CheY-like"/>
    <property type="match status" value="1"/>
</dbReference>
<dbReference type="InterPro" id="IPR001789">
    <property type="entry name" value="Sig_transdc_resp-reg_receiver"/>
</dbReference>
<dbReference type="PANTHER" id="PTHR44591">
    <property type="entry name" value="STRESS RESPONSE REGULATOR PROTEIN 1"/>
    <property type="match status" value="1"/>
</dbReference>
<sequence length="127" mass="13540">MASVLVADDDPDICFLLELHLTKSGHDVVAVANGAQALEKYAEHDFDVAVLDVSMPDKSGLDVIREVRAGTRHPDMPIVLLTALAHPTDRERGLVAGADDYVTKPFSLKGLVVLVDRLLADAAARAG</sequence>
<dbReference type="PANTHER" id="PTHR44591:SF3">
    <property type="entry name" value="RESPONSE REGULATORY DOMAIN-CONTAINING PROTEIN"/>
    <property type="match status" value="1"/>
</dbReference>
<gene>
    <name evidence="4" type="ORF">SAMN05216561_103241</name>
</gene>
<dbReference type="InterPro" id="IPR050595">
    <property type="entry name" value="Bact_response_regulator"/>
</dbReference>
<proteinExistence type="predicted"/>
<dbReference type="AlphaFoldDB" id="A0A1I3E6V5"/>
<evidence type="ECO:0000313" key="4">
    <source>
        <dbReference type="EMBL" id="SFH94696.1"/>
    </source>
</evidence>
<feature type="domain" description="Response regulatory" evidence="3">
    <location>
        <begin position="3"/>
        <end position="119"/>
    </location>
</feature>
<name>A0A1I3E6V5_9ACTN</name>
<dbReference type="Gene3D" id="3.40.50.2300">
    <property type="match status" value="1"/>
</dbReference>
<dbReference type="SMART" id="SM00448">
    <property type="entry name" value="REC"/>
    <property type="match status" value="1"/>
</dbReference>
<dbReference type="Proteomes" id="UP000198649">
    <property type="component" value="Unassembled WGS sequence"/>
</dbReference>
<feature type="modified residue" description="4-aspartylphosphate" evidence="2">
    <location>
        <position position="52"/>
    </location>
</feature>
<evidence type="ECO:0000256" key="1">
    <source>
        <dbReference type="ARBA" id="ARBA00022553"/>
    </source>
</evidence>
<protein>
    <submittedName>
        <fullName evidence="4">Two-component system, OmpR family, phosphate regulon response regulator PhoB</fullName>
    </submittedName>
</protein>
<dbReference type="GO" id="GO:0000160">
    <property type="term" value="P:phosphorelay signal transduction system"/>
    <property type="evidence" value="ECO:0007669"/>
    <property type="project" value="InterPro"/>
</dbReference>
<dbReference type="STRING" id="1005945.SAMN05216561_103241"/>
<dbReference type="OrthoDB" id="3197131at2"/>
<evidence type="ECO:0000259" key="3">
    <source>
        <dbReference type="PROSITE" id="PS50110"/>
    </source>
</evidence>
<dbReference type="EMBL" id="FOQG01000003">
    <property type="protein sequence ID" value="SFH94696.1"/>
    <property type="molecule type" value="Genomic_DNA"/>
</dbReference>
<keyword evidence="1 2" id="KW-0597">Phosphoprotein</keyword>
<dbReference type="InterPro" id="IPR011006">
    <property type="entry name" value="CheY-like_superfamily"/>
</dbReference>
<accession>A0A1I3E6V5</accession>
<evidence type="ECO:0000313" key="5">
    <source>
        <dbReference type="Proteomes" id="UP000198649"/>
    </source>
</evidence>
<keyword evidence="5" id="KW-1185">Reference proteome</keyword>
<dbReference type="CDD" id="cd17574">
    <property type="entry name" value="REC_OmpR"/>
    <property type="match status" value="1"/>
</dbReference>
<reference evidence="4 5" key="1">
    <citation type="submission" date="2016-10" db="EMBL/GenBank/DDBJ databases">
        <authorList>
            <person name="de Groot N.N."/>
        </authorList>
    </citation>
    <scope>NUCLEOTIDE SEQUENCE [LARGE SCALE GENOMIC DNA]</scope>
    <source>
        <strain evidence="4 5">CGMCC 1.11156</strain>
    </source>
</reference>